<name>A0A3P6GC06_BRAOL</name>
<organism evidence="1">
    <name type="scientific">Brassica oleracea</name>
    <name type="common">Wild cabbage</name>
    <dbReference type="NCBI Taxonomy" id="3712"/>
    <lineage>
        <taxon>Eukaryota</taxon>
        <taxon>Viridiplantae</taxon>
        <taxon>Streptophyta</taxon>
        <taxon>Embryophyta</taxon>
        <taxon>Tracheophyta</taxon>
        <taxon>Spermatophyta</taxon>
        <taxon>Magnoliopsida</taxon>
        <taxon>eudicotyledons</taxon>
        <taxon>Gunneridae</taxon>
        <taxon>Pentapetalae</taxon>
        <taxon>rosids</taxon>
        <taxon>malvids</taxon>
        <taxon>Brassicales</taxon>
        <taxon>Brassicaceae</taxon>
        <taxon>Brassiceae</taxon>
        <taxon>Brassica</taxon>
    </lineage>
</organism>
<gene>
    <name evidence="1" type="ORF">BOLC6T38413H</name>
</gene>
<sequence length="81" mass="9215">MRNETKSNGASSLGGGGLRAKMEHYVYSGEKKHGIGIFTEIFHFVEFFVSFRIIGLTKITWKRLIKLASLHLPLTSRLYMP</sequence>
<reference evidence="1" key="1">
    <citation type="submission" date="2018-11" db="EMBL/GenBank/DDBJ databases">
        <authorList>
            <consortium name="Genoscope - CEA"/>
            <person name="William W."/>
        </authorList>
    </citation>
    <scope>NUCLEOTIDE SEQUENCE</scope>
</reference>
<dbReference type="EMBL" id="LR031880">
    <property type="protein sequence ID" value="VDD62960.1"/>
    <property type="molecule type" value="Genomic_DNA"/>
</dbReference>
<dbReference type="AlphaFoldDB" id="A0A3P6GC06"/>
<evidence type="ECO:0000313" key="1">
    <source>
        <dbReference type="EMBL" id="VDD62960.1"/>
    </source>
</evidence>
<accession>A0A3P6GC06</accession>
<proteinExistence type="predicted"/>
<protein>
    <submittedName>
        <fullName evidence="1">Uncharacterized protein</fullName>
    </submittedName>
</protein>